<evidence type="ECO:0000313" key="3">
    <source>
        <dbReference type="EMBL" id="GHF36545.1"/>
    </source>
</evidence>
<dbReference type="GO" id="GO:0020037">
    <property type="term" value="F:heme binding"/>
    <property type="evidence" value="ECO:0007669"/>
    <property type="project" value="InterPro"/>
</dbReference>
<dbReference type="GO" id="GO:0005506">
    <property type="term" value="F:iron ion binding"/>
    <property type="evidence" value="ECO:0007669"/>
    <property type="project" value="InterPro"/>
</dbReference>
<dbReference type="PRINTS" id="PR00385">
    <property type="entry name" value="P450"/>
</dbReference>
<dbReference type="Proteomes" id="UP000658656">
    <property type="component" value="Unassembled WGS sequence"/>
</dbReference>
<dbReference type="PRINTS" id="PR00359">
    <property type="entry name" value="BP450"/>
</dbReference>
<keyword evidence="2" id="KW-0349">Heme</keyword>
<keyword evidence="2" id="KW-0479">Metal-binding</keyword>
<reference evidence="3" key="2">
    <citation type="submission" date="2020-09" db="EMBL/GenBank/DDBJ databases">
        <authorList>
            <person name="Sun Q."/>
            <person name="Zhou Y."/>
        </authorList>
    </citation>
    <scope>NUCLEOTIDE SEQUENCE</scope>
    <source>
        <strain evidence="3">CGMCC 4.7679</strain>
    </source>
</reference>
<dbReference type="Pfam" id="PF00067">
    <property type="entry name" value="p450"/>
    <property type="match status" value="2"/>
</dbReference>
<evidence type="ECO:0000256" key="1">
    <source>
        <dbReference type="ARBA" id="ARBA00010617"/>
    </source>
</evidence>
<dbReference type="SUPFAM" id="SSF48264">
    <property type="entry name" value="Cytochrome P450"/>
    <property type="match status" value="1"/>
</dbReference>
<dbReference type="OrthoDB" id="3209493at2"/>
<accession>A0A8H9IQB2</accession>
<reference evidence="3" key="1">
    <citation type="journal article" date="2014" name="Int. J. Syst. Evol. Microbiol.">
        <title>Complete genome sequence of Corynebacterium casei LMG S-19264T (=DSM 44701T), isolated from a smear-ripened cheese.</title>
        <authorList>
            <consortium name="US DOE Joint Genome Institute (JGI-PGF)"/>
            <person name="Walter F."/>
            <person name="Albersmeier A."/>
            <person name="Kalinowski J."/>
            <person name="Ruckert C."/>
        </authorList>
    </citation>
    <scope>NUCLEOTIDE SEQUENCE</scope>
    <source>
        <strain evidence="3">CGMCC 4.7679</strain>
    </source>
</reference>
<comment type="caution">
    <text evidence="3">The sequence shown here is derived from an EMBL/GenBank/DDBJ whole genome shotgun (WGS) entry which is preliminary data.</text>
</comment>
<dbReference type="PROSITE" id="PS00086">
    <property type="entry name" value="CYTOCHROME_P450"/>
    <property type="match status" value="1"/>
</dbReference>
<dbReference type="InterPro" id="IPR002397">
    <property type="entry name" value="Cyt_P450_B"/>
</dbReference>
<dbReference type="InterPro" id="IPR001128">
    <property type="entry name" value="Cyt_P450"/>
</dbReference>
<evidence type="ECO:0000256" key="2">
    <source>
        <dbReference type="RuleBase" id="RU000461"/>
    </source>
</evidence>
<dbReference type="InterPro" id="IPR017972">
    <property type="entry name" value="Cyt_P450_CS"/>
</dbReference>
<dbReference type="Gene3D" id="1.10.630.10">
    <property type="entry name" value="Cytochrome P450"/>
    <property type="match status" value="1"/>
</dbReference>
<name>A0A8H9IQB2_9PSEU</name>
<comment type="similarity">
    <text evidence="1 2">Belongs to the cytochrome P450 family.</text>
</comment>
<organism evidence="3 4">
    <name type="scientific">Amycolatopsis bartoniae</name>
    <dbReference type="NCBI Taxonomy" id="941986"/>
    <lineage>
        <taxon>Bacteria</taxon>
        <taxon>Bacillati</taxon>
        <taxon>Actinomycetota</taxon>
        <taxon>Actinomycetes</taxon>
        <taxon>Pseudonocardiales</taxon>
        <taxon>Pseudonocardiaceae</taxon>
        <taxon>Amycolatopsis</taxon>
    </lineage>
</organism>
<evidence type="ECO:0000313" key="4">
    <source>
        <dbReference type="Proteomes" id="UP000658656"/>
    </source>
</evidence>
<dbReference type="GO" id="GO:0004497">
    <property type="term" value="F:monooxygenase activity"/>
    <property type="evidence" value="ECO:0007669"/>
    <property type="project" value="UniProtKB-KW"/>
</dbReference>
<keyword evidence="2" id="KW-0503">Monooxygenase</keyword>
<proteinExistence type="inferred from homology"/>
<dbReference type="EMBL" id="BNAV01000001">
    <property type="protein sequence ID" value="GHF36545.1"/>
    <property type="molecule type" value="Genomic_DNA"/>
</dbReference>
<dbReference type="RefSeq" id="WP_145936426.1">
    <property type="nucleotide sequence ID" value="NZ_BNAV01000001.1"/>
</dbReference>
<keyword evidence="2" id="KW-0408">Iron</keyword>
<keyword evidence="2" id="KW-0560">Oxidoreductase</keyword>
<dbReference type="GO" id="GO:0016705">
    <property type="term" value="F:oxidoreductase activity, acting on paired donors, with incorporation or reduction of molecular oxygen"/>
    <property type="evidence" value="ECO:0007669"/>
    <property type="project" value="InterPro"/>
</dbReference>
<dbReference type="PANTHER" id="PTHR46696:SF6">
    <property type="entry name" value="P450, PUTATIVE (EUROFUNG)-RELATED"/>
    <property type="match status" value="1"/>
</dbReference>
<dbReference type="AlphaFoldDB" id="A0A8H9IQB2"/>
<dbReference type="PANTHER" id="PTHR46696">
    <property type="entry name" value="P450, PUTATIVE (EUROFUNG)-RELATED"/>
    <property type="match status" value="1"/>
</dbReference>
<gene>
    <name evidence="3" type="ORF">GCM10017566_07060</name>
</gene>
<keyword evidence="4" id="KW-1185">Reference proteome</keyword>
<sequence length="410" mass="45793">MNLPAELVRDYDHVSGPEIMDFPPAAADRMRDAGPAFWSTAHGGFWVVTRFEDARAAFQDPELFPQWGRGMPENPFSRTYIPLNLNPPEHHAYRKALVPLLSPRRVRALEEVVRETARRQLAKIGPKGECEFVEDFAMTLPAAMFCGLLGLPLDEFSVFADMAFDLIYAPAKVGREEGMEAAKAHRARANKKIEDFMRDLLARRKEEPGDDMISFLLGQQVHDRPLTDEEVFNISTLMFFAGTDSTGSAIAYSFAFLAQHPEHRQQLLDDPSIAPRAADELLRYHGFHHITRQVSRDTEFAGVPMRKGDVVLLPTGGANRDPEQFEDPNTVDFSRKASHHLTFGAGPHRCVGAPLATLELKVALEEVHKVITDYRIGDAGIEYVSGQSKTIPQRLPMVYTPVSSSVDAAR</sequence>
<dbReference type="InterPro" id="IPR036396">
    <property type="entry name" value="Cyt_P450_sf"/>
</dbReference>
<protein>
    <submittedName>
        <fullName evidence="3">Cytochrome P450</fullName>
    </submittedName>
</protein>